<dbReference type="AlphaFoldDB" id="A0A811V4I9"/>
<gene>
    <name evidence="1" type="ORF">CCAP1982_LOCUS13157</name>
</gene>
<reference evidence="1" key="1">
    <citation type="submission" date="2020-11" db="EMBL/GenBank/DDBJ databases">
        <authorList>
            <person name="Whitehead M."/>
        </authorList>
    </citation>
    <scope>NUCLEOTIDE SEQUENCE</scope>
    <source>
        <strain evidence="1">EGII</strain>
    </source>
</reference>
<keyword evidence="2" id="KW-1185">Reference proteome</keyword>
<comment type="caution">
    <text evidence="1">The sequence shown here is derived from an EMBL/GenBank/DDBJ whole genome shotgun (WGS) entry which is preliminary data.</text>
</comment>
<protein>
    <submittedName>
        <fullName evidence="1">(Mediterranean fruit fly) hypothetical protein</fullName>
    </submittedName>
</protein>
<accession>A0A811V4I9</accession>
<dbReference type="Proteomes" id="UP000606786">
    <property type="component" value="Unassembled WGS sequence"/>
</dbReference>
<organism evidence="1 2">
    <name type="scientific">Ceratitis capitata</name>
    <name type="common">Mediterranean fruit fly</name>
    <name type="synonym">Tephritis capitata</name>
    <dbReference type="NCBI Taxonomy" id="7213"/>
    <lineage>
        <taxon>Eukaryota</taxon>
        <taxon>Metazoa</taxon>
        <taxon>Ecdysozoa</taxon>
        <taxon>Arthropoda</taxon>
        <taxon>Hexapoda</taxon>
        <taxon>Insecta</taxon>
        <taxon>Pterygota</taxon>
        <taxon>Neoptera</taxon>
        <taxon>Endopterygota</taxon>
        <taxon>Diptera</taxon>
        <taxon>Brachycera</taxon>
        <taxon>Muscomorpha</taxon>
        <taxon>Tephritoidea</taxon>
        <taxon>Tephritidae</taxon>
        <taxon>Ceratitis</taxon>
        <taxon>Ceratitis</taxon>
    </lineage>
</organism>
<proteinExistence type="predicted"/>
<name>A0A811V4I9_CERCA</name>
<sequence>MKSLKRRQESTKSILDIICNVFGENLQASNDNSFQDATTISTSHSHSSVAAAPYSGIKTSERVIGPAPQNQAGENTRQLGLPEAIIIFVRKYSKIHDEDKTKDIDVATNTLKRHHGHVKGNIAHDLTFS</sequence>
<dbReference type="EMBL" id="CAJHJT010000034">
    <property type="protein sequence ID" value="CAD7004767.1"/>
    <property type="molecule type" value="Genomic_DNA"/>
</dbReference>
<evidence type="ECO:0000313" key="1">
    <source>
        <dbReference type="EMBL" id="CAD7004767.1"/>
    </source>
</evidence>
<evidence type="ECO:0000313" key="2">
    <source>
        <dbReference type="Proteomes" id="UP000606786"/>
    </source>
</evidence>